<evidence type="ECO:0000259" key="4">
    <source>
        <dbReference type="Pfam" id="PF03816"/>
    </source>
</evidence>
<dbReference type="Pfam" id="PF03816">
    <property type="entry name" value="LytR_cpsA_psr"/>
    <property type="match status" value="1"/>
</dbReference>
<keyword evidence="3" id="KW-1133">Transmembrane helix</keyword>
<keyword evidence="3" id="KW-0472">Membrane</keyword>
<keyword evidence="6" id="KW-1185">Reference proteome</keyword>
<dbReference type="PANTHER" id="PTHR33392:SF6">
    <property type="entry name" value="POLYISOPRENYL-TEICHOIC ACID--PEPTIDOGLYCAN TEICHOIC ACID TRANSFERASE TAGU"/>
    <property type="match status" value="1"/>
</dbReference>
<accession>A0A7J5BPB2</accession>
<dbReference type="InterPro" id="IPR050922">
    <property type="entry name" value="LytR/CpsA/Psr_CW_biosynth"/>
</dbReference>
<dbReference type="Proteomes" id="UP000467240">
    <property type="component" value="Unassembled WGS sequence"/>
</dbReference>
<dbReference type="EMBL" id="WBJZ01000021">
    <property type="protein sequence ID" value="KAB1653857.1"/>
    <property type="molecule type" value="Genomic_DNA"/>
</dbReference>
<keyword evidence="3" id="KW-0812">Transmembrane</keyword>
<feature type="region of interest" description="Disordered" evidence="2">
    <location>
        <begin position="363"/>
        <end position="428"/>
    </location>
</feature>
<evidence type="ECO:0000256" key="2">
    <source>
        <dbReference type="SAM" id="MobiDB-lite"/>
    </source>
</evidence>
<evidence type="ECO:0000256" key="3">
    <source>
        <dbReference type="SAM" id="Phobius"/>
    </source>
</evidence>
<protein>
    <submittedName>
        <fullName evidence="5">LytR family transcriptional regulator</fullName>
    </submittedName>
</protein>
<evidence type="ECO:0000313" key="5">
    <source>
        <dbReference type="EMBL" id="KAB1653857.1"/>
    </source>
</evidence>
<dbReference type="PANTHER" id="PTHR33392">
    <property type="entry name" value="POLYISOPRENYL-TEICHOIC ACID--PEPTIDOGLYCAN TEICHOIC ACID TRANSFERASE TAGU"/>
    <property type="match status" value="1"/>
</dbReference>
<dbReference type="NCBIfam" id="TIGR00350">
    <property type="entry name" value="lytR_cpsA_psr"/>
    <property type="match status" value="1"/>
</dbReference>
<feature type="transmembrane region" description="Helical" evidence="3">
    <location>
        <begin position="46"/>
        <end position="70"/>
    </location>
</feature>
<feature type="domain" description="Cell envelope-related transcriptional attenuator" evidence="4">
    <location>
        <begin position="125"/>
        <end position="280"/>
    </location>
</feature>
<gene>
    <name evidence="5" type="ORF">F8O01_14640</name>
</gene>
<proteinExistence type="inferred from homology"/>
<dbReference type="AlphaFoldDB" id="A0A7J5BPB2"/>
<reference evidence="5 6" key="1">
    <citation type="submission" date="2019-09" db="EMBL/GenBank/DDBJ databases">
        <title>Phylogeny of genus Pseudoclavibacter and closely related genus.</title>
        <authorList>
            <person name="Li Y."/>
        </authorList>
    </citation>
    <scope>NUCLEOTIDE SEQUENCE [LARGE SCALE GENOMIC DNA]</scope>
    <source>
        <strain evidence="5 6">DSM 23821</strain>
    </source>
</reference>
<comment type="similarity">
    <text evidence="1">Belongs to the LytR/CpsA/Psr (LCP) family.</text>
</comment>
<sequence length="428" mass="44164">MTGDEMLVPPTDEHDTAAHAAELEDVAGHGIARHGRLPETTRARSVFGALTFCVVVSLVAVTTIGAIVYARTIGSIPRIDDPVAAPADPVSIEGGANILVVGSDDRTGQGAEFGEGQVDAEGVLNDVNMLVHIAEDQSSISVVSIPRDTIVDTPSCTNDEGVDVPEKFGVAFNSILQEGGLSCVRTAAEQLSGLPIQYAGMVQFRGVIAISNAIGGVTVCVANEIDDEYIPFHLAPGEHTLKGEDALKFLRTRHGLDGESDLARIANQQLFLSALVQQVKSGDTLANPVKLYGIASAVTQNMTLTSGLANPDTLVAFAGVLSKVPLERIRFAQLPVVDSDEVAGKVEPLEPDATAMWERIRADSPVDVETSGSTATAPSDGAPVTDPTDTGGTTGTGVEPAPDGATGTTTQAPTVPGQAADVQGCANG</sequence>
<dbReference type="Gene3D" id="3.40.630.190">
    <property type="entry name" value="LCP protein"/>
    <property type="match status" value="1"/>
</dbReference>
<evidence type="ECO:0000313" key="6">
    <source>
        <dbReference type="Proteomes" id="UP000467240"/>
    </source>
</evidence>
<dbReference type="OrthoDB" id="9782542at2"/>
<dbReference type="RefSeq" id="WP_158041694.1">
    <property type="nucleotide sequence ID" value="NZ_JACCFV010000001.1"/>
</dbReference>
<organism evidence="5 6">
    <name type="scientific">Pseudoclavibacter chungangensis</name>
    <dbReference type="NCBI Taxonomy" id="587635"/>
    <lineage>
        <taxon>Bacteria</taxon>
        <taxon>Bacillati</taxon>
        <taxon>Actinomycetota</taxon>
        <taxon>Actinomycetes</taxon>
        <taxon>Micrococcales</taxon>
        <taxon>Microbacteriaceae</taxon>
        <taxon>Pseudoclavibacter</taxon>
    </lineage>
</organism>
<dbReference type="InterPro" id="IPR004474">
    <property type="entry name" value="LytR_CpsA_psr"/>
</dbReference>
<evidence type="ECO:0000256" key="1">
    <source>
        <dbReference type="ARBA" id="ARBA00006068"/>
    </source>
</evidence>
<comment type="caution">
    <text evidence="5">The sequence shown here is derived from an EMBL/GenBank/DDBJ whole genome shotgun (WGS) entry which is preliminary data.</text>
</comment>
<name>A0A7J5BPB2_9MICO</name>